<evidence type="ECO:0000256" key="8">
    <source>
        <dbReference type="PROSITE-ProRule" id="PRU00042"/>
    </source>
</evidence>
<dbReference type="PROSITE" id="PS50157">
    <property type="entry name" value="ZINC_FINGER_C2H2_2"/>
    <property type="match status" value="5"/>
</dbReference>
<keyword evidence="4" id="KW-0677">Repeat</keyword>
<dbReference type="InterPro" id="IPR013087">
    <property type="entry name" value="Znf_C2H2_type"/>
</dbReference>
<dbReference type="Gene3D" id="3.30.160.60">
    <property type="entry name" value="Classic Zinc Finger"/>
    <property type="match status" value="5"/>
</dbReference>
<feature type="domain" description="C2H2-type" evidence="9">
    <location>
        <begin position="258"/>
        <end position="285"/>
    </location>
</feature>
<evidence type="ECO:0000256" key="7">
    <source>
        <dbReference type="ARBA" id="ARBA00023242"/>
    </source>
</evidence>
<keyword evidence="3" id="KW-0479">Metal-binding</keyword>
<dbReference type="SUPFAM" id="SSF57667">
    <property type="entry name" value="beta-beta-alpha zinc fingers"/>
    <property type="match status" value="3"/>
</dbReference>
<keyword evidence="5 8" id="KW-0863">Zinc-finger</keyword>
<evidence type="ECO:0000256" key="6">
    <source>
        <dbReference type="ARBA" id="ARBA00022833"/>
    </source>
</evidence>
<dbReference type="InterPro" id="IPR036236">
    <property type="entry name" value="Znf_C2H2_sf"/>
</dbReference>
<reference evidence="10" key="1">
    <citation type="submission" date="2021-05" db="EMBL/GenBank/DDBJ databases">
        <authorList>
            <person name="Alioto T."/>
            <person name="Alioto T."/>
            <person name="Gomez Garrido J."/>
        </authorList>
    </citation>
    <scope>NUCLEOTIDE SEQUENCE</scope>
</reference>
<keyword evidence="7" id="KW-0539">Nucleus</keyword>
<dbReference type="PANTHER" id="PTHR24394">
    <property type="entry name" value="ZINC FINGER PROTEIN"/>
    <property type="match status" value="1"/>
</dbReference>
<dbReference type="EMBL" id="HBUF01234055">
    <property type="protein sequence ID" value="CAG6674513.1"/>
    <property type="molecule type" value="Transcribed_RNA"/>
</dbReference>
<dbReference type="EMBL" id="HBUF01398935">
    <property type="protein sequence ID" value="CAG6736323.1"/>
    <property type="molecule type" value="Transcribed_RNA"/>
</dbReference>
<evidence type="ECO:0000313" key="10">
    <source>
        <dbReference type="EMBL" id="CAG6674513.1"/>
    </source>
</evidence>
<dbReference type="FunFam" id="3.30.160.60:FF:000058">
    <property type="entry name" value="Zinc finger protein 2 homolog"/>
    <property type="match status" value="1"/>
</dbReference>
<dbReference type="PROSITE" id="PS00028">
    <property type="entry name" value="ZINC_FINGER_C2H2_1"/>
    <property type="match status" value="5"/>
</dbReference>
<dbReference type="GO" id="GO:0000981">
    <property type="term" value="F:DNA-binding transcription factor activity, RNA polymerase II-specific"/>
    <property type="evidence" value="ECO:0007669"/>
    <property type="project" value="TreeGrafter"/>
</dbReference>
<feature type="domain" description="C2H2-type" evidence="9">
    <location>
        <begin position="90"/>
        <end position="117"/>
    </location>
</feature>
<evidence type="ECO:0000256" key="2">
    <source>
        <dbReference type="ARBA" id="ARBA00006991"/>
    </source>
</evidence>
<proteinExistence type="inferred from homology"/>
<dbReference type="GO" id="GO:0005634">
    <property type="term" value="C:nucleus"/>
    <property type="evidence" value="ECO:0007669"/>
    <property type="project" value="UniProtKB-SubCell"/>
</dbReference>
<dbReference type="Pfam" id="PF00096">
    <property type="entry name" value="zf-C2H2"/>
    <property type="match status" value="5"/>
</dbReference>
<dbReference type="PANTHER" id="PTHR24394:SF44">
    <property type="entry name" value="ZINC FINGER PROTEIN 271-LIKE"/>
    <property type="match status" value="1"/>
</dbReference>
<feature type="domain" description="C2H2-type" evidence="9">
    <location>
        <begin position="285"/>
        <end position="308"/>
    </location>
</feature>
<evidence type="ECO:0000259" key="9">
    <source>
        <dbReference type="PROSITE" id="PS50157"/>
    </source>
</evidence>
<keyword evidence="6" id="KW-0862">Zinc</keyword>
<name>A0A8D8SRH1_9HEMI</name>
<dbReference type="EMBL" id="HBUF01234054">
    <property type="protein sequence ID" value="CAG6674512.1"/>
    <property type="molecule type" value="Transcribed_RNA"/>
</dbReference>
<organism evidence="10">
    <name type="scientific">Cacopsylla melanoneura</name>
    <dbReference type="NCBI Taxonomy" id="428564"/>
    <lineage>
        <taxon>Eukaryota</taxon>
        <taxon>Metazoa</taxon>
        <taxon>Ecdysozoa</taxon>
        <taxon>Arthropoda</taxon>
        <taxon>Hexapoda</taxon>
        <taxon>Insecta</taxon>
        <taxon>Pterygota</taxon>
        <taxon>Neoptera</taxon>
        <taxon>Paraneoptera</taxon>
        <taxon>Hemiptera</taxon>
        <taxon>Sternorrhyncha</taxon>
        <taxon>Psylloidea</taxon>
        <taxon>Psyllidae</taxon>
        <taxon>Psyllinae</taxon>
        <taxon>Cacopsylla</taxon>
    </lineage>
</organism>
<evidence type="ECO:0000256" key="4">
    <source>
        <dbReference type="ARBA" id="ARBA00022737"/>
    </source>
</evidence>
<dbReference type="AlphaFoldDB" id="A0A8D8SRH1"/>
<dbReference type="EMBL" id="HBUF01580068">
    <property type="protein sequence ID" value="CAG6769861.1"/>
    <property type="molecule type" value="Transcribed_RNA"/>
</dbReference>
<feature type="domain" description="C2H2-type" evidence="9">
    <location>
        <begin position="198"/>
        <end position="226"/>
    </location>
</feature>
<evidence type="ECO:0000256" key="5">
    <source>
        <dbReference type="ARBA" id="ARBA00022771"/>
    </source>
</evidence>
<evidence type="ECO:0000256" key="1">
    <source>
        <dbReference type="ARBA" id="ARBA00004123"/>
    </source>
</evidence>
<comment type="subcellular location">
    <subcellularLocation>
        <location evidence="1">Nucleus</location>
    </subcellularLocation>
</comment>
<feature type="domain" description="C2H2-type" evidence="9">
    <location>
        <begin position="61"/>
        <end position="89"/>
    </location>
</feature>
<comment type="similarity">
    <text evidence="2">Belongs to the krueppel C2H2-type zinc-finger protein family.</text>
</comment>
<evidence type="ECO:0000256" key="3">
    <source>
        <dbReference type="ARBA" id="ARBA00022723"/>
    </source>
</evidence>
<dbReference type="EMBL" id="HBUF01398934">
    <property type="protein sequence ID" value="CAG6736322.1"/>
    <property type="molecule type" value="Transcribed_RNA"/>
</dbReference>
<accession>A0A8D8SRH1</accession>
<dbReference type="GO" id="GO:0008270">
    <property type="term" value="F:zinc ion binding"/>
    <property type="evidence" value="ECO:0007669"/>
    <property type="project" value="UniProtKB-KW"/>
</dbReference>
<sequence length="330" mass="38210">MVTNRALQVHFRTVHQLKNPDRSTFDCCFCSELFHLKKDYHQHLTEVHGQKVSNRYRFQLCACSECGKMFYNAATLRTHVKMVHSTELLFECHLCDKTFRTKKYLRQHIPRHDVKSPRTARTRSQSDTSVDKPFNCNHCGNSYETVHQLAGHRVNCAFYLLKPDQGQHTKTSSNENFTIVSKECKPVTKLEKDKGPPFKCPHCDKSYSKKFSLTMHNLNKHDPSKKRVPTACTICGKTVINMFVHMRNIHDQPERRPYMCDICGASFKTTSALHTHQPIHTGERHLCPICGRGFTQRGDMRKHVRALHDEVIASLSAEPLQNEDEKYVLE</sequence>
<protein>
    <submittedName>
        <fullName evidence="10">Zinc finger protein 26</fullName>
    </submittedName>
</protein>
<dbReference type="SMART" id="SM00355">
    <property type="entry name" value="ZnF_C2H2"/>
    <property type="match status" value="8"/>
</dbReference>